<proteinExistence type="predicted"/>
<evidence type="ECO:0000313" key="1">
    <source>
        <dbReference type="EMBL" id="VFK64641.1"/>
    </source>
</evidence>
<sequence>MNENPDRELQEISGVDFQQEKEAEVREAVELKTEFAIEDIWTTGCALNTTGVST</sequence>
<gene>
    <name evidence="1" type="ORF">BECKUNK1418G_GA0071005_10494</name>
    <name evidence="2" type="ORF">BECKUNK1418H_GA0071006_10534</name>
</gene>
<dbReference type="AlphaFoldDB" id="A0A451AYQ8"/>
<protein>
    <submittedName>
        <fullName evidence="2">Uncharacterized protein</fullName>
    </submittedName>
</protein>
<dbReference type="EMBL" id="CAADFZ010000049">
    <property type="protein sequence ID" value="VFK64641.1"/>
    <property type="molecule type" value="Genomic_DNA"/>
</dbReference>
<organism evidence="2">
    <name type="scientific">Candidatus Kentrum sp. UNK</name>
    <dbReference type="NCBI Taxonomy" id="2126344"/>
    <lineage>
        <taxon>Bacteria</taxon>
        <taxon>Pseudomonadati</taxon>
        <taxon>Pseudomonadota</taxon>
        <taxon>Gammaproteobacteria</taxon>
        <taxon>Candidatus Kentrum</taxon>
    </lineage>
</organism>
<dbReference type="EMBL" id="CAADGD010000053">
    <property type="protein sequence ID" value="VFK71160.1"/>
    <property type="molecule type" value="Genomic_DNA"/>
</dbReference>
<accession>A0A451AYQ8</accession>
<name>A0A451AYQ8_9GAMM</name>
<evidence type="ECO:0000313" key="2">
    <source>
        <dbReference type="EMBL" id="VFK71160.1"/>
    </source>
</evidence>
<reference evidence="2" key="1">
    <citation type="submission" date="2019-02" db="EMBL/GenBank/DDBJ databases">
        <authorList>
            <person name="Gruber-Vodicka R. H."/>
            <person name="Seah K. B. B."/>
        </authorList>
    </citation>
    <scope>NUCLEOTIDE SEQUENCE</scope>
    <source>
        <strain evidence="2">BECK_BY19</strain>
        <strain evidence="1">BECK_BY8</strain>
    </source>
</reference>